<organism evidence="1 2">
    <name type="scientific">Camellia lanceoleosa</name>
    <dbReference type="NCBI Taxonomy" id="1840588"/>
    <lineage>
        <taxon>Eukaryota</taxon>
        <taxon>Viridiplantae</taxon>
        <taxon>Streptophyta</taxon>
        <taxon>Embryophyta</taxon>
        <taxon>Tracheophyta</taxon>
        <taxon>Spermatophyta</taxon>
        <taxon>Magnoliopsida</taxon>
        <taxon>eudicotyledons</taxon>
        <taxon>Gunneridae</taxon>
        <taxon>Pentapetalae</taxon>
        <taxon>asterids</taxon>
        <taxon>Ericales</taxon>
        <taxon>Theaceae</taxon>
        <taxon>Camellia</taxon>
    </lineage>
</organism>
<evidence type="ECO:0000313" key="1">
    <source>
        <dbReference type="EMBL" id="KAI8010084.1"/>
    </source>
</evidence>
<reference evidence="1 2" key="1">
    <citation type="journal article" date="2022" name="Plant J.">
        <title>Chromosome-level genome of Camellia lanceoleosa provides a valuable resource for understanding genome evolution and self-incompatibility.</title>
        <authorList>
            <person name="Gong W."/>
            <person name="Xiao S."/>
            <person name="Wang L."/>
            <person name="Liao Z."/>
            <person name="Chang Y."/>
            <person name="Mo W."/>
            <person name="Hu G."/>
            <person name="Li W."/>
            <person name="Zhao G."/>
            <person name="Zhu H."/>
            <person name="Hu X."/>
            <person name="Ji K."/>
            <person name="Xiang X."/>
            <person name="Song Q."/>
            <person name="Yuan D."/>
            <person name="Jin S."/>
            <person name="Zhang L."/>
        </authorList>
    </citation>
    <scope>NUCLEOTIDE SEQUENCE [LARGE SCALE GENOMIC DNA]</scope>
    <source>
        <strain evidence="1">SQ_2022a</strain>
    </source>
</reference>
<comment type="caution">
    <text evidence="1">The sequence shown here is derived from an EMBL/GenBank/DDBJ whole genome shotgun (WGS) entry which is preliminary data.</text>
</comment>
<dbReference type="EMBL" id="CM045762">
    <property type="protein sequence ID" value="KAI8010084.1"/>
    <property type="molecule type" value="Genomic_DNA"/>
</dbReference>
<evidence type="ECO:0000313" key="2">
    <source>
        <dbReference type="Proteomes" id="UP001060215"/>
    </source>
</evidence>
<protein>
    <submittedName>
        <fullName evidence="1">Uncharacterized protein</fullName>
    </submittedName>
</protein>
<dbReference type="Proteomes" id="UP001060215">
    <property type="component" value="Chromosome 5"/>
</dbReference>
<gene>
    <name evidence="1" type="ORF">LOK49_LG06G02462</name>
</gene>
<accession>A0ACC0HAS9</accession>
<proteinExistence type="predicted"/>
<sequence>MGTWRQNLALGGLGVVCRDEQRRFMGRRVVQVKALNSVMRAEALAAREAVQLGLDMRFPFVELEGDLQAVIGMLNGVVTVDHRIRMTIDDIKCLRKGFGECRFSFFRREQNNAAHIVAKFAVSCGAGRTSWDVTPYPGCLDLLLRMVFVLCDSLSNIILCYL</sequence>
<keyword evidence="2" id="KW-1185">Reference proteome</keyword>
<name>A0ACC0HAS9_9ERIC</name>